<gene>
    <name evidence="1" type="ORF">THII_2649</name>
</gene>
<dbReference type="Proteomes" id="UP000031623">
    <property type="component" value="Chromosome"/>
</dbReference>
<organism evidence="1 2">
    <name type="scientific">Thioploca ingrica</name>
    <dbReference type="NCBI Taxonomy" id="40754"/>
    <lineage>
        <taxon>Bacteria</taxon>
        <taxon>Pseudomonadati</taxon>
        <taxon>Pseudomonadota</taxon>
        <taxon>Gammaproteobacteria</taxon>
        <taxon>Thiotrichales</taxon>
        <taxon>Thiotrichaceae</taxon>
        <taxon>Thioploca</taxon>
    </lineage>
</organism>
<dbReference type="KEGG" id="tig:THII_2649"/>
<evidence type="ECO:0000313" key="1">
    <source>
        <dbReference type="EMBL" id="BAP56946.1"/>
    </source>
</evidence>
<name>A0A090BVJ1_9GAMM</name>
<proteinExistence type="predicted"/>
<reference evidence="1 2" key="1">
    <citation type="journal article" date="2014" name="ISME J.">
        <title>Ecophysiology of Thioploca ingrica as revealed by the complete genome sequence supplemented with proteomic evidence.</title>
        <authorList>
            <person name="Kojima H."/>
            <person name="Ogura Y."/>
            <person name="Yamamoto N."/>
            <person name="Togashi T."/>
            <person name="Mori H."/>
            <person name="Watanabe T."/>
            <person name="Nemoto F."/>
            <person name="Kurokawa K."/>
            <person name="Hayashi T."/>
            <person name="Fukui M."/>
        </authorList>
    </citation>
    <scope>NUCLEOTIDE SEQUENCE [LARGE SCALE GENOMIC DNA]</scope>
</reference>
<dbReference type="OrthoDB" id="7065526at2"/>
<accession>A0A090BVJ1</accession>
<keyword evidence="2" id="KW-1185">Reference proteome</keyword>
<sequence length="294" mass="35003">MKSVKSQNHIQSPCSQLVIDWCLTKLRQIEQNKKPALIRELGTWIAYVITYQYRYEEKIIDSGYDISAHAYATQERYDLNCYETVGDFLQECNGNTIATYLSGFGFRTESYEHDIFNWVEGEYNAWLVELMTLIAQGKQPAPLEVVNYVELLQMEDEKLWLSRIWDDFLKNLVELYENFINEFENMNLKFVYRKYLALAQQQQVTQVKTLEEERLLAKKREQISQRIERYFKLLCPIHKKMTMAEKEIVFQVINKLSQPPQNFTQQEISYFVHSSYFATHVSNRLKEFCRIKLG</sequence>
<evidence type="ECO:0000313" key="2">
    <source>
        <dbReference type="Proteomes" id="UP000031623"/>
    </source>
</evidence>
<dbReference type="AlphaFoldDB" id="A0A090BVJ1"/>
<dbReference type="HOGENOM" id="CLU_946415_0_0_6"/>
<protein>
    <submittedName>
        <fullName evidence="1">Uncharacterized protein</fullName>
    </submittedName>
</protein>
<dbReference type="EMBL" id="AP014633">
    <property type="protein sequence ID" value="BAP56946.1"/>
    <property type="molecule type" value="Genomic_DNA"/>
</dbReference>